<dbReference type="AlphaFoldDB" id="A0A3P1CJD9"/>
<evidence type="ECO:0000313" key="9">
    <source>
        <dbReference type="Proteomes" id="UP000274271"/>
    </source>
</evidence>
<dbReference type="SUPFAM" id="SSF53613">
    <property type="entry name" value="Ribokinase-like"/>
    <property type="match status" value="1"/>
</dbReference>
<keyword evidence="9" id="KW-1185">Reference proteome</keyword>
<accession>A0A3P1CJD9</accession>
<evidence type="ECO:0000259" key="7">
    <source>
        <dbReference type="Pfam" id="PF00294"/>
    </source>
</evidence>
<name>A0A3P1CJD9_9BACT</name>
<dbReference type="NCBIfam" id="TIGR03168">
    <property type="entry name" value="1-PFK"/>
    <property type="match status" value="1"/>
</dbReference>
<feature type="domain" description="Carbohydrate kinase PfkB" evidence="7">
    <location>
        <begin position="12"/>
        <end position="298"/>
    </location>
</feature>
<dbReference type="FunFam" id="3.40.1190.20:FF:000001">
    <property type="entry name" value="Phosphofructokinase"/>
    <property type="match status" value="1"/>
</dbReference>
<organism evidence="8 9">
    <name type="scientific">Larkinella knui</name>
    <dbReference type="NCBI Taxonomy" id="2025310"/>
    <lineage>
        <taxon>Bacteria</taxon>
        <taxon>Pseudomonadati</taxon>
        <taxon>Bacteroidota</taxon>
        <taxon>Cytophagia</taxon>
        <taxon>Cytophagales</taxon>
        <taxon>Spirosomataceae</taxon>
        <taxon>Larkinella</taxon>
    </lineage>
</organism>
<dbReference type="InterPro" id="IPR017583">
    <property type="entry name" value="Tagatose/fructose_Pkinase"/>
</dbReference>
<evidence type="ECO:0000256" key="1">
    <source>
        <dbReference type="ARBA" id="ARBA00010688"/>
    </source>
</evidence>
<dbReference type="Gene3D" id="3.40.1190.20">
    <property type="match status" value="1"/>
</dbReference>
<dbReference type="GO" id="GO:0005829">
    <property type="term" value="C:cytosol"/>
    <property type="evidence" value="ECO:0007669"/>
    <property type="project" value="TreeGrafter"/>
</dbReference>
<dbReference type="InterPro" id="IPR002173">
    <property type="entry name" value="Carboh/pur_kinase_PfkB_CS"/>
</dbReference>
<evidence type="ECO:0000256" key="3">
    <source>
        <dbReference type="ARBA" id="ARBA00022741"/>
    </source>
</evidence>
<proteinExistence type="inferred from homology"/>
<comment type="caution">
    <text evidence="8">The sequence shown here is derived from an EMBL/GenBank/DDBJ whole genome shotgun (WGS) entry which is preliminary data.</text>
</comment>
<protein>
    <submittedName>
        <fullName evidence="8">1-phosphofructokinase family hexose kinase</fullName>
    </submittedName>
</protein>
<dbReference type="PANTHER" id="PTHR46566">
    <property type="entry name" value="1-PHOSPHOFRUCTOKINASE-RELATED"/>
    <property type="match status" value="1"/>
</dbReference>
<keyword evidence="5" id="KW-0067">ATP-binding</keyword>
<evidence type="ECO:0000256" key="2">
    <source>
        <dbReference type="ARBA" id="ARBA00022679"/>
    </source>
</evidence>
<evidence type="ECO:0000313" key="8">
    <source>
        <dbReference type="EMBL" id="RRB13471.1"/>
    </source>
</evidence>
<dbReference type="CDD" id="cd01164">
    <property type="entry name" value="FruK_PfkB_like"/>
    <property type="match status" value="1"/>
</dbReference>
<evidence type="ECO:0000256" key="5">
    <source>
        <dbReference type="ARBA" id="ARBA00022840"/>
    </source>
</evidence>
<dbReference type="PROSITE" id="PS00584">
    <property type="entry name" value="PFKB_KINASES_2"/>
    <property type="match status" value="1"/>
</dbReference>
<keyword evidence="4 8" id="KW-0418">Kinase</keyword>
<dbReference type="PIRSF" id="PIRSF000535">
    <property type="entry name" value="1PFK/6PFK/LacC"/>
    <property type="match status" value="1"/>
</dbReference>
<dbReference type="Pfam" id="PF00294">
    <property type="entry name" value="PfkB"/>
    <property type="match status" value="1"/>
</dbReference>
<evidence type="ECO:0000256" key="4">
    <source>
        <dbReference type="ARBA" id="ARBA00022777"/>
    </source>
</evidence>
<dbReference type="RefSeq" id="WP_124907369.1">
    <property type="nucleotide sequence ID" value="NZ_RQJP01000003.1"/>
</dbReference>
<dbReference type="OrthoDB" id="9801219at2"/>
<reference evidence="8 9" key="1">
    <citation type="submission" date="2018-11" db="EMBL/GenBank/DDBJ databases">
        <authorList>
            <person name="Zhou Z."/>
            <person name="Wang G."/>
        </authorList>
    </citation>
    <scope>NUCLEOTIDE SEQUENCE [LARGE SCALE GENOMIC DNA]</scope>
    <source>
        <strain evidence="8 9">KCTC42998</strain>
    </source>
</reference>
<dbReference type="PROSITE" id="PS00583">
    <property type="entry name" value="PFKB_KINASES_1"/>
    <property type="match status" value="1"/>
</dbReference>
<keyword evidence="3" id="KW-0547">Nucleotide-binding</keyword>
<dbReference type="PANTHER" id="PTHR46566:SF2">
    <property type="entry name" value="ATP-DEPENDENT 6-PHOSPHOFRUCTOKINASE ISOZYME 2"/>
    <property type="match status" value="1"/>
</dbReference>
<gene>
    <name evidence="8" type="ORF">EHT87_14450</name>
</gene>
<keyword evidence="2 6" id="KW-0808">Transferase</keyword>
<dbReference type="InterPro" id="IPR011611">
    <property type="entry name" value="PfkB_dom"/>
</dbReference>
<dbReference type="GO" id="GO:0003872">
    <property type="term" value="F:6-phosphofructokinase activity"/>
    <property type="evidence" value="ECO:0007669"/>
    <property type="project" value="TreeGrafter"/>
</dbReference>
<dbReference type="InterPro" id="IPR029056">
    <property type="entry name" value="Ribokinase-like"/>
</dbReference>
<sequence>MIITLTLNPAVDISTTVDHLVPEQKLRCAAARYDPGGGGINVSRAIHRLGGESLAVFPTGGATGSLLENLVAGQQIDFQTVPMAGWTRQSIVVLETATRQQFRFGLPGPAWSVAEGELFLDALRAFSAPLDYVVLSGSMPPGLPVDYGAAIARIVKRQGARLILDTSGEPLRMAVQEGAFLLKPNLGELASLVGVDKLELDEVEEAARSVIRRSWCEVVVVSLGPAGALLVAGSGNTDQYACFRVPAPTVKKQSTVGAGDSMVGGMVYALSQGKSYEDMLRLGVACGTAATMNPGTELFHPDDVERLLTWINQSGKKGFLPAPDGIN</sequence>
<dbReference type="GO" id="GO:0005524">
    <property type="term" value="F:ATP binding"/>
    <property type="evidence" value="ECO:0007669"/>
    <property type="project" value="UniProtKB-KW"/>
</dbReference>
<dbReference type="Proteomes" id="UP000274271">
    <property type="component" value="Unassembled WGS sequence"/>
</dbReference>
<evidence type="ECO:0000256" key="6">
    <source>
        <dbReference type="PIRNR" id="PIRNR000535"/>
    </source>
</evidence>
<comment type="similarity">
    <text evidence="1">Belongs to the carbohydrate kinase PfkB family.</text>
</comment>
<dbReference type="EMBL" id="RQJP01000003">
    <property type="protein sequence ID" value="RRB13471.1"/>
    <property type="molecule type" value="Genomic_DNA"/>
</dbReference>